<name>A0A5C4J1A2_9ACTN</name>
<evidence type="ECO:0000313" key="1">
    <source>
        <dbReference type="EMBL" id="TMQ90473.1"/>
    </source>
</evidence>
<reference evidence="1 2" key="1">
    <citation type="submission" date="2019-05" db="EMBL/GenBank/DDBJ databases">
        <title>Draft genome sequence of Actinomadura sp. 14C53.</title>
        <authorList>
            <person name="Saricaoglu S."/>
            <person name="Isik K."/>
        </authorList>
    </citation>
    <scope>NUCLEOTIDE SEQUENCE [LARGE SCALE GENOMIC DNA]</scope>
    <source>
        <strain evidence="1 2">14C53</strain>
    </source>
</reference>
<keyword evidence="2" id="KW-1185">Reference proteome</keyword>
<comment type="caution">
    <text evidence="1">The sequence shown here is derived from an EMBL/GenBank/DDBJ whole genome shotgun (WGS) entry which is preliminary data.</text>
</comment>
<dbReference type="AlphaFoldDB" id="A0A5C4J1A2"/>
<dbReference type="Proteomes" id="UP000309174">
    <property type="component" value="Unassembled WGS sequence"/>
</dbReference>
<accession>A0A5C4J1A2</accession>
<dbReference type="EMBL" id="VCKW01000288">
    <property type="protein sequence ID" value="TMQ90473.1"/>
    <property type="molecule type" value="Genomic_DNA"/>
</dbReference>
<protein>
    <submittedName>
        <fullName evidence="1">Uncharacterized protein</fullName>
    </submittedName>
</protein>
<proteinExistence type="predicted"/>
<sequence length="111" mass="12141">MSLPRAEIDRVRRPVQGAAGAVLDRTRSGVGPPVNSLGHWDGWTAETGRAAAEDRFALGRDRFMRLPHGDAADSAQPLMMFRAQLDVEGRQVRVQYGSSTRRASTPPAWNA</sequence>
<organism evidence="1 2">
    <name type="scientific">Actinomadura soli</name>
    <dbReference type="NCBI Taxonomy" id="2508997"/>
    <lineage>
        <taxon>Bacteria</taxon>
        <taxon>Bacillati</taxon>
        <taxon>Actinomycetota</taxon>
        <taxon>Actinomycetes</taxon>
        <taxon>Streptosporangiales</taxon>
        <taxon>Thermomonosporaceae</taxon>
        <taxon>Actinomadura</taxon>
    </lineage>
</organism>
<gene>
    <name evidence="1" type="ORF">ETD83_35335</name>
</gene>
<evidence type="ECO:0000313" key="2">
    <source>
        <dbReference type="Proteomes" id="UP000309174"/>
    </source>
</evidence>